<dbReference type="KEGG" id="lkm:EFP84_05025"/>
<protein>
    <submittedName>
        <fullName evidence="1">Uncharacterized protein</fullName>
    </submittedName>
</protein>
<name>A0AAD0XPB3_9LEPT</name>
<reference evidence="1 2" key="1">
    <citation type="submission" date="2018-11" db="EMBL/GenBank/DDBJ databases">
        <title>Complete genome sequence of Leptospira kmetyi isolate LS 001/16 from soil sample associated with a leptospirosis patient in Kelantan.</title>
        <authorList>
            <person name="Muhammad Yusoff F."/>
            <person name="Muhammad Yusoff S."/>
            <person name="Ahmad M.N."/>
            <person name="Yusof N.Y."/>
            <person name="Aziah I."/>
        </authorList>
    </citation>
    <scope>NUCLEOTIDE SEQUENCE [LARGE SCALE GENOMIC DNA]</scope>
    <source>
        <strain evidence="1 2">LS 001/16</strain>
    </source>
</reference>
<dbReference type="Proteomes" id="UP000276407">
    <property type="component" value="Chromosome 1"/>
</dbReference>
<dbReference type="AlphaFoldDB" id="A0AAD0XPB3"/>
<evidence type="ECO:0000313" key="1">
    <source>
        <dbReference type="EMBL" id="AYV54937.1"/>
    </source>
</evidence>
<gene>
    <name evidence="1" type="ORF">EFP84_05025</name>
</gene>
<dbReference type="EMBL" id="CP033614">
    <property type="protein sequence ID" value="AYV54937.1"/>
    <property type="molecule type" value="Genomic_DNA"/>
</dbReference>
<organism evidence="1 2">
    <name type="scientific">Leptospira kmetyi</name>
    <dbReference type="NCBI Taxonomy" id="408139"/>
    <lineage>
        <taxon>Bacteria</taxon>
        <taxon>Pseudomonadati</taxon>
        <taxon>Spirochaetota</taxon>
        <taxon>Spirochaetia</taxon>
        <taxon>Leptospirales</taxon>
        <taxon>Leptospiraceae</taxon>
        <taxon>Leptospira</taxon>
    </lineage>
</organism>
<evidence type="ECO:0000313" key="2">
    <source>
        <dbReference type="Proteomes" id="UP000276407"/>
    </source>
</evidence>
<proteinExistence type="predicted"/>
<accession>A0AAD0XPB3</accession>
<sequence length="66" mass="7827">MCLYSELNIFPPWVVRPPRFSNRFVLFGKNLNLFFKDRMAIPLQNGLIAQWVVRPDPNCKEKSNLF</sequence>